<comment type="caution">
    <text evidence="5">The sequence shown here is derived from an EMBL/GenBank/DDBJ whole genome shotgun (WGS) entry which is preliminary data.</text>
</comment>
<dbReference type="Pfam" id="PF12833">
    <property type="entry name" value="HTH_18"/>
    <property type="match status" value="1"/>
</dbReference>
<gene>
    <name evidence="5" type="ORF">O0V09_08650</name>
</gene>
<dbReference type="SUPFAM" id="SSF46689">
    <property type="entry name" value="Homeodomain-like"/>
    <property type="match status" value="1"/>
</dbReference>
<dbReference type="SUPFAM" id="SSF54427">
    <property type="entry name" value="NTF2-like"/>
    <property type="match status" value="1"/>
</dbReference>
<dbReference type="InterPro" id="IPR020449">
    <property type="entry name" value="Tscrpt_reg_AraC-type_HTH"/>
</dbReference>
<evidence type="ECO:0000313" key="5">
    <source>
        <dbReference type="EMBL" id="MCZ0865266.1"/>
    </source>
</evidence>
<protein>
    <submittedName>
        <fullName evidence="5">Nuclear transport factor 2 family protein</fullName>
    </submittedName>
</protein>
<evidence type="ECO:0000313" key="6">
    <source>
        <dbReference type="Proteomes" id="UP001069090"/>
    </source>
</evidence>
<feature type="domain" description="HTH araC/xylS-type" evidence="4">
    <location>
        <begin position="152"/>
        <end position="254"/>
    </location>
</feature>
<dbReference type="PANTHER" id="PTHR43280:SF27">
    <property type="entry name" value="TRANSCRIPTIONAL REGULATOR MTLR"/>
    <property type="match status" value="1"/>
</dbReference>
<sequence>MAKHTDNSASEQTLAIVSRHHQYWLQGDIAGIMSLYHPDIRYFDYLNNIEITRDELADYLSFTLLTPSQVTLQHTDRIRVDGDTAFIQYQYSIKRANNKAYHYRSSEALTVQDGKIIRINEYSSLMRSQEELSSTQKGKIGLDDSRLQILLQDLSDYFEKHQPYLDSRLNLAQVAQATGYTRNQISYALNNGLQKSFYEYVNLSRIEHLLLLLQQDSNRNISDVALQVGFNSSSTFYKFFKQFTGLTPKAYLKNIQA</sequence>
<organism evidence="5 6">
    <name type="scientific">Dasania phycosphaerae</name>
    <dbReference type="NCBI Taxonomy" id="2950436"/>
    <lineage>
        <taxon>Bacteria</taxon>
        <taxon>Pseudomonadati</taxon>
        <taxon>Pseudomonadota</taxon>
        <taxon>Gammaproteobacteria</taxon>
        <taxon>Cellvibrionales</taxon>
        <taxon>Spongiibacteraceae</taxon>
        <taxon>Dasania</taxon>
    </lineage>
</organism>
<dbReference type="RefSeq" id="WP_258331413.1">
    <property type="nucleotide sequence ID" value="NZ_JAPTGG010000006.1"/>
</dbReference>
<evidence type="ECO:0000256" key="1">
    <source>
        <dbReference type="ARBA" id="ARBA00023015"/>
    </source>
</evidence>
<dbReference type="AlphaFoldDB" id="A0A9J6RLL0"/>
<accession>A0A9J6RLL0</accession>
<keyword evidence="1" id="KW-0805">Transcription regulation</keyword>
<dbReference type="Gene3D" id="1.10.10.60">
    <property type="entry name" value="Homeodomain-like"/>
    <property type="match status" value="1"/>
</dbReference>
<dbReference type="Proteomes" id="UP001069090">
    <property type="component" value="Unassembled WGS sequence"/>
</dbReference>
<dbReference type="InterPro" id="IPR032710">
    <property type="entry name" value="NTF2-like_dom_sf"/>
</dbReference>
<name>A0A9J6RLL0_9GAMM</name>
<evidence type="ECO:0000256" key="2">
    <source>
        <dbReference type="ARBA" id="ARBA00023125"/>
    </source>
</evidence>
<dbReference type="SMART" id="SM00342">
    <property type="entry name" value="HTH_ARAC"/>
    <property type="match status" value="1"/>
</dbReference>
<dbReference type="PANTHER" id="PTHR43280">
    <property type="entry name" value="ARAC-FAMILY TRANSCRIPTIONAL REGULATOR"/>
    <property type="match status" value="1"/>
</dbReference>
<reference evidence="5 6" key="1">
    <citation type="submission" date="2022-12" db="EMBL/GenBank/DDBJ databases">
        <title>Dasania phycosphaerae sp. nov., isolated from particulate material of the south coast of Korea.</title>
        <authorList>
            <person name="Jiang Y."/>
        </authorList>
    </citation>
    <scope>NUCLEOTIDE SEQUENCE [LARGE SCALE GENOMIC DNA]</scope>
    <source>
        <strain evidence="5 6">GY-19</strain>
    </source>
</reference>
<dbReference type="PRINTS" id="PR00032">
    <property type="entry name" value="HTHARAC"/>
</dbReference>
<dbReference type="EMBL" id="JAPTGG010000006">
    <property type="protein sequence ID" value="MCZ0865266.1"/>
    <property type="molecule type" value="Genomic_DNA"/>
</dbReference>
<keyword evidence="2" id="KW-0238">DNA-binding</keyword>
<evidence type="ECO:0000259" key="4">
    <source>
        <dbReference type="PROSITE" id="PS01124"/>
    </source>
</evidence>
<dbReference type="GO" id="GO:0003700">
    <property type="term" value="F:DNA-binding transcription factor activity"/>
    <property type="evidence" value="ECO:0007669"/>
    <property type="project" value="InterPro"/>
</dbReference>
<dbReference type="Pfam" id="PF12680">
    <property type="entry name" value="SnoaL_2"/>
    <property type="match status" value="1"/>
</dbReference>
<evidence type="ECO:0000256" key="3">
    <source>
        <dbReference type="ARBA" id="ARBA00023163"/>
    </source>
</evidence>
<proteinExistence type="predicted"/>
<dbReference type="PROSITE" id="PS00041">
    <property type="entry name" value="HTH_ARAC_FAMILY_1"/>
    <property type="match status" value="1"/>
</dbReference>
<dbReference type="GO" id="GO:0043565">
    <property type="term" value="F:sequence-specific DNA binding"/>
    <property type="evidence" value="ECO:0007669"/>
    <property type="project" value="InterPro"/>
</dbReference>
<dbReference type="InterPro" id="IPR018062">
    <property type="entry name" value="HTH_AraC-typ_CS"/>
</dbReference>
<keyword evidence="3" id="KW-0804">Transcription</keyword>
<dbReference type="Gene3D" id="3.10.450.50">
    <property type="match status" value="1"/>
</dbReference>
<keyword evidence="6" id="KW-1185">Reference proteome</keyword>
<dbReference type="PROSITE" id="PS01124">
    <property type="entry name" value="HTH_ARAC_FAMILY_2"/>
    <property type="match status" value="1"/>
</dbReference>
<dbReference type="InterPro" id="IPR018060">
    <property type="entry name" value="HTH_AraC"/>
</dbReference>
<dbReference type="InterPro" id="IPR037401">
    <property type="entry name" value="SnoaL-like"/>
</dbReference>
<dbReference type="InterPro" id="IPR009057">
    <property type="entry name" value="Homeodomain-like_sf"/>
</dbReference>